<comment type="caution">
    <text evidence="1">The sequence shown here is derived from an EMBL/GenBank/DDBJ whole genome shotgun (WGS) entry which is preliminary data.</text>
</comment>
<organism evidence="1">
    <name type="scientific">marine sediment metagenome</name>
    <dbReference type="NCBI Taxonomy" id="412755"/>
    <lineage>
        <taxon>unclassified sequences</taxon>
        <taxon>metagenomes</taxon>
        <taxon>ecological metagenomes</taxon>
    </lineage>
</organism>
<sequence length="251" mass="27552">RPGGSGKTRLALEAAAARLDANAHEHGVFFVSLAPIESPDAIVPTVADVVGFRFYAGGTPEQQLLDYLRQRNLLLIMDNCEHLLEGVGLVSDIIKTAPGVQILATSRARMNLGGEHRFRVAGMAYPRERTPQALSVPRQAEDALQFSAIELFSEGARRAQQDFELNDENLGSVVEICRLVQGMPLAIRLAAAWVGMLAPARIAAEIHGSLDLLETERRDVPERQRSVRAAADHSWNLLSKRQRDVFQTLSV</sequence>
<evidence type="ECO:0000313" key="1">
    <source>
        <dbReference type="EMBL" id="GAG36529.1"/>
    </source>
</evidence>
<feature type="non-terminal residue" evidence="1">
    <location>
        <position position="1"/>
    </location>
</feature>
<protein>
    <recommendedName>
        <fullName evidence="2">NB-ARC domain-containing protein</fullName>
    </recommendedName>
</protein>
<dbReference type="InterPro" id="IPR027417">
    <property type="entry name" value="P-loop_NTPase"/>
</dbReference>
<feature type="non-terminal residue" evidence="1">
    <location>
        <position position="251"/>
    </location>
</feature>
<evidence type="ECO:0008006" key="2">
    <source>
        <dbReference type="Google" id="ProtNLM"/>
    </source>
</evidence>
<accession>X0X016</accession>
<dbReference type="EMBL" id="BARS01043147">
    <property type="protein sequence ID" value="GAG36529.1"/>
    <property type="molecule type" value="Genomic_DNA"/>
</dbReference>
<reference evidence="1" key="1">
    <citation type="journal article" date="2014" name="Front. Microbiol.">
        <title>High frequency of phylogenetically diverse reductive dehalogenase-homologous genes in deep subseafloor sedimentary metagenomes.</title>
        <authorList>
            <person name="Kawai M."/>
            <person name="Futagami T."/>
            <person name="Toyoda A."/>
            <person name="Takaki Y."/>
            <person name="Nishi S."/>
            <person name="Hori S."/>
            <person name="Arai W."/>
            <person name="Tsubouchi T."/>
            <person name="Morono Y."/>
            <person name="Uchiyama I."/>
            <person name="Ito T."/>
            <person name="Fujiyama A."/>
            <person name="Inagaki F."/>
            <person name="Takami H."/>
        </authorList>
    </citation>
    <scope>NUCLEOTIDE SEQUENCE</scope>
    <source>
        <strain evidence="1">Expedition CK06-06</strain>
    </source>
</reference>
<dbReference type="PANTHER" id="PTHR47691:SF3">
    <property type="entry name" value="HTH-TYPE TRANSCRIPTIONAL REGULATOR RV0890C-RELATED"/>
    <property type="match status" value="1"/>
</dbReference>
<name>X0X016_9ZZZZ</name>
<dbReference type="Gene3D" id="3.40.50.300">
    <property type="entry name" value="P-loop containing nucleotide triphosphate hydrolases"/>
    <property type="match status" value="1"/>
</dbReference>
<proteinExistence type="predicted"/>
<dbReference type="SUPFAM" id="SSF52540">
    <property type="entry name" value="P-loop containing nucleoside triphosphate hydrolases"/>
    <property type="match status" value="1"/>
</dbReference>
<dbReference type="PANTHER" id="PTHR47691">
    <property type="entry name" value="REGULATOR-RELATED"/>
    <property type="match status" value="1"/>
</dbReference>
<dbReference type="AlphaFoldDB" id="X0X016"/>
<gene>
    <name evidence="1" type="ORF">S01H1_65371</name>
</gene>